<evidence type="ECO:0000313" key="4">
    <source>
        <dbReference type="EMBL" id="RSM36477.1"/>
    </source>
</evidence>
<dbReference type="GO" id="GO:0015074">
    <property type="term" value="P:DNA integration"/>
    <property type="evidence" value="ECO:0007669"/>
    <property type="project" value="InterPro"/>
</dbReference>
<feature type="domain" description="Tyr recombinase" evidence="3">
    <location>
        <begin position="1"/>
        <end position="72"/>
    </location>
</feature>
<dbReference type="GO" id="GO:0006310">
    <property type="term" value="P:DNA recombination"/>
    <property type="evidence" value="ECO:0007669"/>
    <property type="project" value="UniProtKB-KW"/>
</dbReference>
<dbReference type="OrthoDB" id="4326943at2"/>
<organism evidence="4 5">
    <name type="scientific">Amycolatopsis balhimycina DSM 5908</name>
    <dbReference type="NCBI Taxonomy" id="1081091"/>
    <lineage>
        <taxon>Bacteria</taxon>
        <taxon>Bacillati</taxon>
        <taxon>Actinomycetota</taxon>
        <taxon>Actinomycetes</taxon>
        <taxon>Pseudonocardiales</taxon>
        <taxon>Pseudonocardiaceae</taxon>
        <taxon>Amycolatopsis</taxon>
    </lineage>
</organism>
<dbReference type="Pfam" id="PF00589">
    <property type="entry name" value="Phage_integrase"/>
    <property type="match status" value="1"/>
</dbReference>
<dbReference type="PROSITE" id="PS51898">
    <property type="entry name" value="TYR_RECOMBINASE"/>
    <property type="match status" value="1"/>
</dbReference>
<dbReference type="EMBL" id="QHHU01000085">
    <property type="protein sequence ID" value="RSM36477.1"/>
    <property type="molecule type" value="Genomic_DNA"/>
</dbReference>
<evidence type="ECO:0000256" key="2">
    <source>
        <dbReference type="SAM" id="MobiDB-lite"/>
    </source>
</evidence>
<evidence type="ECO:0000256" key="1">
    <source>
        <dbReference type="ARBA" id="ARBA00023172"/>
    </source>
</evidence>
<feature type="region of interest" description="Disordered" evidence="2">
    <location>
        <begin position="93"/>
        <end position="139"/>
    </location>
</feature>
<keyword evidence="1" id="KW-0233">DNA recombination</keyword>
<proteinExistence type="predicted"/>
<accession>A0A428W0A5</accession>
<evidence type="ECO:0000259" key="3">
    <source>
        <dbReference type="PROSITE" id="PS51898"/>
    </source>
</evidence>
<name>A0A428W0A5_AMYBA</name>
<dbReference type="InterPro" id="IPR002104">
    <property type="entry name" value="Integrase_catalytic"/>
</dbReference>
<dbReference type="GO" id="GO:0003677">
    <property type="term" value="F:DNA binding"/>
    <property type="evidence" value="ECO:0007669"/>
    <property type="project" value="InterPro"/>
</dbReference>
<dbReference type="Gene3D" id="1.10.443.10">
    <property type="entry name" value="Intergrase catalytic core"/>
    <property type="match status" value="1"/>
</dbReference>
<gene>
    <name evidence="4" type="ORF">DMA12_40365</name>
</gene>
<keyword evidence="5" id="KW-1185">Reference proteome</keyword>
<dbReference type="InterPro" id="IPR011010">
    <property type="entry name" value="DNA_brk_join_enz"/>
</dbReference>
<dbReference type="InterPro" id="IPR013762">
    <property type="entry name" value="Integrase-like_cat_sf"/>
</dbReference>
<comment type="caution">
    <text evidence="4">The sequence shown here is derived from an EMBL/GenBank/DDBJ whole genome shotgun (WGS) entry which is preliminary data.</text>
</comment>
<dbReference type="Proteomes" id="UP000286716">
    <property type="component" value="Unassembled WGS sequence"/>
</dbReference>
<dbReference type="AlphaFoldDB" id="A0A428W0A5"/>
<sequence>MSYVSHTFRRLIEKADLPPVRFHDLRHGAATLSLAAGNDLKTVQALLGHASIVLTADTYTSVLPSLAQACAEATASLVRRAGYDRGRKICRSGARSTRQGRRRAVGHGPRFIRAGGTLGGTHNGPSADPQINKAHRQRP</sequence>
<evidence type="ECO:0000313" key="5">
    <source>
        <dbReference type="Proteomes" id="UP000286716"/>
    </source>
</evidence>
<protein>
    <recommendedName>
        <fullName evidence="3">Tyr recombinase domain-containing protein</fullName>
    </recommendedName>
</protein>
<reference evidence="4 5" key="1">
    <citation type="submission" date="2018-05" db="EMBL/GenBank/DDBJ databases">
        <title>Evolution of GPA BGCs.</title>
        <authorList>
            <person name="Waglechner N."/>
            <person name="Wright G.D."/>
        </authorList>
    </citation>
    <scope>NUCLEOTIDE SEQUENCE [LARGE SCALE GENOMIC DNA]</scope>
    <source>
        <strain evidence="4 5">DSM 5908</strain>
    </source>
</reference>
<dbReference type="SUPFAM" id="SSF56349">
    <property type="entry name" value="DNA breaking-rejoining enzymes"/>
    <property type="match status" value="1"/>
</dbReference>